<feature type="transmembrane region" description="Helical" evidence="2">
    <location>
        <begin position="373"/>
        <end position="393"/>
    </location>
</feature>
<feature type="region of interest" description="Disordered" evidence="1">
    <location>
        <begin position="1"/>
        <end position="30"/>
    </location>
</feature>
<feature type="transmembrane region" description="Helical" evidence="2">
    <location>
        <begin position="341"/>
        <end position="366"/>
    </location>
</feature>
<gene>
    <name evidence="3" type="ORF">ACFOVU_03475</name>
</gene>
<dbReference type="Proteomes" id="UP001595847">
    <property type="component" value="Unassembled WGS sequence"/>
</dbReference>
<proteinExistence type="predicted"/>
<evidence type="ECO:0000256" key="2">
    <source>
        <dbReference type="SAM" id="Phobius"/>
    </source>
</evidence>
<accession>A0ABV8FHU8</accession>
<evidence type="ECO:0000313" key="3">
    <source>
        <dbReference type="EMBL" id="MFC3994958.1"/>
    </source>
</evidence>
<feature type="transmembrane region" description="Helical" evidence="2">
    <location>
        <begin position="103"/>
        <end position="124"/>
    </location>
</feature>
<feature type="transmembrane region" description="Helical" evidence="2">
    <location>
        <begin position="38"/>
        <end position="59"/>
    </location>
</feature>
<keyword evidence="2" id="KW-1133">Transmembrane helix</keyword>
<feature type="region of interest" description="Disordered" evidence="1">
    <location>
        <begin position="129"/>
        <end position="162"/>
    </location>
</feature>
<keyword evidence="2" id="KW-0472">Membrane</keyword>
<evidence type="ECO:0000313" key="4">
    <source>
        <dbReference type="Proteomes" id="UP001595847"/>
    </source>
</evidence>
<protein>
    <recommendedName>
        <fullName evidence="5">YfhO family protein</fullName>
    </recommendedName>
</protein>
<feature type="transmembrane region" description="Helical" evidence="2">
    <location>
        <begin position="316"/>
        <end position="335"/>
    </location>
</feature>
<feature type="transmembrane region" description="Helical" evidence="2">
    <location>
        <begin position="418"/>
        <end position="438"/>
    </location>
</feature>
<dbReference type="RefSeq" id="WP_378529799.1">
    <property type="nucleotide sequence ID" value="NZ_JBHSBH010000003.1"/>
</dbReference>
<dbReference type="EMBL" id="JBHSBH010000003">
    <property type="protein sequence ID" value="MFC3994958.1"/>
    <property type="molecule type" value="Genomic_DNA"/>
</dbReference>
<sequence length="699" mass="70871">MTDPPPSAPPDGADTPGPAEPGGPAQGASARWGPLVPWGVGLAAGGLVLGPVLGPGLVLRYDMVFVPDPPLSAVTLGAGEGFPRAVPSDAVVGLLARLFPADAVQAVLLLAVFVLGAAGAARLVPAPRPAAEEAGDGADPVRSGRRGPSPGGPPGGRRRGSIGGQLPRVAAGVFYVWNPFVAERLLLGQWALLLGYAGLPWVVAAAVRLARGRDLARMVVALVPAAIGGFSSLVLSALVAVPAALLRRGGDRPGDPRDTRAGRGTVTGVAAVSGSVLRALPVVAALAVVALPWLVPALGSGARTDPAAVDAFAARADSPFGTAASLLALGGIWNAQAVPEWYGAPLGSACRLVLSLAALAGWVWLVRRGGVRFAAGLSAAAAAGFAIALLGTAEPGRDLLRALIGAWPGFGPLRDGQLYVAPLALLQAVGFGGAVAWAREAMRADPRPGGPVRAAAAIAAALALAPVVALPGLAWGAAGRLVPVEMPAEWAAAQRIVAADERPGAVLVLPWSAYRGLDWAGDGRTVVVLDPAVKLFDRRVVWNDDLRVGDGGELRVIEGEDPLARTVERAAADGRPASGGLERLGAAGIRYVLVEREAFRGADAATPPDPVTRHLLGENVFSSHVPGASPVHDGPRLALFELPDEHVEAVDARLTGLEVTGWSITVGAIFWSIAASGSSLISMRPAACAGVESRKEGST</sequence>
<feature type="compositionally biased region" description="Low complexity" evidence="1">
    <location>
        <begin position="10"/>
        <end position="28"/>
    </location>
</feature>
<reference evidence="4" key="1">
    <citation type="journal article" date="2019" name="Int. J. Syst. Evol. Microbiol.">
        <title>The Global Catalogue of Microorganisms (GCM) 10K type strain sequencing project: providing services to taxonomists for standard genome sequencing and annotation.</title>
        <authorList>
            <consortium name="The Broad Institute Genomics Platform"/>
            <consortium name="The Broad Institute Genome Sequencing Center for Infectious Disease"/>
            <person name="Wu L."/>
            <person name="Ma J."/>
        </authorList>
    </citation>
    <scope>NUCLEOTIDE SEQUENCE [LARGE SCALE GENOMIC DNA]</scope>
    <source>
        <strain evidence="4">TBRC 1826</strain>
    </source>
</reference>
<keyword evidence="2" id="KW-0812">Transmembrane</keyword>
<feature type="transmembrane region" description="Helical" evidence="2">
    <location>
        <begin position="219"/>
        <end position="246"/>
    </location>
</feature>
<feature type="transmembrane region" description="Helical" evidence="2">
    <location>
        <begin position="187"/>
        <end position="207"/>
    </location>
</feature>
<feature type="transmembrane region" description="Helical" evidence="2">
    <location>
        <begin position="450"/>
        <end position="475"/>
    </location>
</feature>
<evidence type="ECO:0008006" key="5">
    <source>
        <dbReference type="Google" id="ProtNLM"/>
    </source>
</evidence>
<evidence type="ECO:0000256" key="1">
    <source>
        <dbReference type="SAM" id="MobiDB-lite"/>
    </source>
</evidence>
<name>A0ABV8FHU8_9ACTN</name>
<comment type="caution">
    <text evidence="3">The sequence shown here is derived from an EMBL/GenBank/DDBJ whole genome shotgun (WGS) entry which is preliminary data.</text>
</comment>
<feature type="transmembrane region" description="Helical" evidence="2">
    <location>
        <begin position="266"/>
        <end position="295"/>
    </location>
</feature>
<organism evidence="3 4">
    <name type="scientific">Nocardiopsis sediminis</name>
    <dbReference type="NCBI Taxonomy" id="1778267"/>
    <lineage>
        <taxon>Bacteria</taxon>
        <taxon>Bacillati</taxon>
        <taxon>Actinomycetota</taxon>
        <taxon>Actinomycetes</taxon>
        <taxon>Streptosporangiales</taxon>
        <taxon>Nocardiopsidaceae</taxon>
        <taxon>Nocardiopsis</taxon>
    </lineage>
</organism>
<keyword evidence="4" id="KW-1185">Reference proteome</keyword>